<gene>
    <name evidence="1" type="ordered locus">Snov_1195</name>
</gene>
<evidence type="ECO:0000313" key="2">
    <source>
        <dbReference type="Proteomes" id="UP000006633"/>
    </source>
</evidence>
<proteinExistence type="predicted"/>
<reference evidence="1 2" key="1">
    <citation type="journal article" date="2012" name="Stand. Genomic Sci.">
        <title>Complete genome sequence of the facultatively chemolithoautotrophic and methylotrophic alpha Proteobacterium Starkeya novella type strain (ATCC 8093(T)).</title>
        <authorList>
            <person name="Kappler U."/>
            <person name="Davenport K."/>
            <person name="Beatson S."/>
            <person name="Lucas S."/>
            <person name="Lapidus A."/>
            <person name="Copeland A."/>
            <person name="Berry K.W."/>
            <person name="Glavina Del Rio T."/>
            <person name="Hammon N."/>
            <person name="Dalin E."/>
            <person name="Tice H."/>
            <person name="Pitluck S."/>
            <person name="Richardson P."/>
            <person name="Bruce D."/>
            <person name="Goodwin L.A."/>
            <person name="Han C."/>
            <person name="Tapia R."/>
            <person name="Detter J.C."/>
            <person name="Chang Y.J."/>
            <person name="Jeffries C.D."/>
            <person name="Land M."/>
            <person name="Hauser L."/>
            <person name="Kyrpides N.C."/>
            <person name="Goker M."/>
            <person name="Ivanova N."/>
            <person name="Klenk H.P."/>
            <person name="Woyke T."/>
        </authorList>
    </citation>
    <scope>NUCLEOTIDE SEQUENCE [LARGE SCALE GENOMIC DNA]</scope>
    <source>
        <strain evidence="2">ATCC 8093 / DSM 506 / JCM 20403 / CCM 1077 / IAM 12100 / NBRC 12443 / NCIMB 10456</strain>
    </source>
</reference>
<accession>D7A7R6</accession>
<dbReference type="STRING" id="639283.Snov_1195"/>
<dbReference type="AlphaFoldDB" id="D7A7R6"/>
<dbReference type="HOGENOM" id="CLU_2636314_0_0_5"/>
<dbReference type="eggNOG" id="ENOG50315B1">
    <property type="taxonomic scope" value="Bacteria"/>
</dbReference>
<organism evidence="1 2">
    <name type="scientific">Ancylobacter novellus (strain ATCC 8093 / DSM 506 / JCM 20403 / CCM 1077 / IAM 12100 / NBRC 12443 / NCIMB 10456)</name>
    <name type="common">Starkeya novella</name>
    <dbReference type="NCBI Taxonomy" id="639283"/>
    <lineage>
        <taxon>Bacteria</taxon>
        <taxon>Pseudomonadati</taxon>
        <taxon>Pseudomonadota</taxon>
        <taxon>Alphaproteobacteria</taxon>
        <taxon>Hyphomicrobiales</taxon>
        <taxon>Xanthobacteraceae</taxon>
        <taxon>Ancylobacter</taxon>
    </lineage>
</organism>
<dbReference type="Proteomes" id="UP000006633">
    <property type="component" value="Chromosome"/>
</dbReference>
<sequence length="77" mass="8299">MLDQQLYERLTNAVARNGDVDIAVSPEKRIITLTGKVPTRGEQIALEDTVGGLAEGFIVVNLVKVDPRLGNVGANMH</sequence>
<protein>
    <submittedName>
        <fullName evidence="1">Transport-associated protein</fullName>
    </submittedName>
</protein>
<dbReference type="KEGG" id="sno:Snov_1195"/>
<evidence type="ECO:0000313" key="1">
    <source>
        <dbReference type="EMBL" id="ADH88514.1"/>
    </source>
</evidence>
<keyword evidence="2" id="KW-1185">Reference proteome</keyword>
<dbReference type="RefSeq" id="WP_013166019.1">
    <property type="nucleotide sequence ID" value="NC_014217.1"/>
</dbReference>
<dbReference type="EMBL" id="CP002026">
    <property type="protein sequence ID" value="ADH88514.1"/>
    <property type="molecule type" value="Genomic_DNA"/>
</dbReference>
<name>D7A7R6_ANCN5</name>